<evidence type="ECO:0000313" key="5">
    <source>
        <dbReference type="Proteomes" id="UP000002038"/>
    </source>
</evidence>
<evidence type="ECO:0000313" key="4">
    <source>
        <dbReference type="EMBL" id="OAT03332.1"/>
    </source>
</evidence>
<dbReference type="InterPro" id="IPR046347">
    <property type="entry name" value="bZIP_sf"/>
</dbReference>
<protein>
    <recommendedName>
        <fullName evidence="6">BZIP-type transcription factor</fullName>
    </recommendedName>
</protein>
<dbReference type="VEuPathDB" id="FungiDB:BDBG_00067"/>
<accession>A0A179U9V9</accession>
<dbReference type="GO" id="GO:0000976">
    <property type="term" value="F:transcription cis-regulatory region binding"/>
    <property type="evidence" value="ECO:0007669"/>
    <property type="project" value="InterPro"/>
</dbReference>
<dbReference type="CDD" id="cd14688">
    <property type="entry name" value="bZIP_YAP"/>
    <property type="match status" value="1"/>
</dbReference>
<proteinExistence type="predicted"/>
<keyword evidence="5" id="KW-1185">Reference proteome</keyword>
<feature type="compositionally biased region" description="Polar residues" evidence="3">
    <location>
        <begin position="9"/>
        <end position="49"/>
    </location>
</feature>
<dbReference type="InterPro" id="IPR050936">
    <property type="entry name" value="AP-1-like"/>
</dbReference>
<dbReference type="GO" id="GO:0001228">
    <property type="term" value="F:DNA-binding transcription activator activity, RNA polymerase II-specific"/>
    <property type="evidence" value="ECO:0007669"/>
    <property type="project" value="TreeGrafter"/>
</dbReference>
<dbReference type="GeneID" id="8507880"/>
<feature type="compositionally biased region" description="Polar residues" evidence="3">
    <location>
        <begin position="176"/>
        <end position="200"/>
    </location>
</feature>
<feature type="region of interest" description="Disordered" evidence="3">
    <location>
        <begin position="431"/>
        <end position="453"/>
    </location>
</feature>
<organism evidence="4 5">
    <name type="scientific">Blastomyces gilchristii (strain SLH14081)</name>
    <name type="common">Blastomyces dermatitidis</name>
    <dbReference type="NCBI Taxonomy" id="559298"/>
    <lineage>
        <taxon>Eukaryota</taxon>
        <taxon>Fungi</taxon>
        <taxon>Dikarya</taxon>
        <taxon>Ascomycota</taxon>
        <taxon>Pezizomycotina</taxon>
        <taxon>Eurotiomycetes</taxon>
        <taxon>Eurotiomycetidae</taxon>
        <taxon>Onygenales</taxon>
        <taxon>Ajellomycetaceae</taxon>
        <taxon>Blastomyces</taxon>
    </lineage>
</organism>
<dbReference type="PANTHER" id="PTHR40621">
    <property type="entry name" value="TRANSCRIPTION FACTOR KAPC-RELATED"/>
    <property type="match status" value="1"/>
</dbReference>
<dbReference type="GO" id="GO:0090575">
    <property type="term" value="C:RNA polymerase II transcription regulator complex"/>
    <property type="evidence" value="ECO:0007669"/>
    <property type="project" value="TreeGrafter"/>
</dbReference>
<dbReference type="RefSeq" id="XP_002628821.1">
    <property type="nucleotide sequence ID" value="XM_002628775.2"/>
</dbReference>
<dbReference type="KEGG" id="bgh:BDBG_00067"/>
<dbReference type="PANTHER" id="PTHR40621:SF6">
    <property type="entry name" value="AP-1-LIKE TRANSCRIPTION FACTOR YAP1-RELATED"/>
    <property type="match status" value="1"/>
</dbReference>
<feature type="compositionally biased region" description="Polar residues" evidence="3">
    <location>
        <begin position="209"/>
        <end position="250"/>
    </location>
</feature>
<keyword evidence="2" id="KW-0539">Nucleus</keyword>
<dbReference type="STRING" id="559298.A0A179U9V9"/>
<dbReference type="Proteomes" id="UP000002038">
    <property type="component" value="Unassembled WGS sequence"/>
</dbReference>
<reference evidence="5" key="1">
    <citation type="journal article" date="2015" name="PLoS Genet.">
        <title>The dynamic genome and transcriptome of the human fungal pathogen Blastomyces and close relative Emmonsia.</title>
        <authorList>
            <person name="Munoz J.F."/>
            <person name="Gauthier G.M."/>
            <person name="Desjardins C.A."/>
            <person name="Gallo J.E."/>
            <person name="Holder J."/>
            <person name="Sullivan T.D."/>
            <person name="Marty A.J."/>
            <person name="Carmen J.C."/>
            <person name="Chen Z."/>
            <person name="Ding L."/>
            <person name="Gujja S."/>
            <person name="Magrini V."/>
            <person name="Misas E."/>
            <person name="Mitreva M."/>
            <person name="Priest M."/>
            <person name="Saif S."/>
            <person name="Whiston E.A."/>
            <person name="Young S."/>
            <person name="Zeng Q."/>
            <person name="Goldman W.E."/>
            <person name="Mardis E.R."/>
            <person name="Taylor J.W."/>
            <person name="McEwen J.G."/>
            <person name="Clay O.K."/>
            <person name="Klein B.S."/>
            <person name="Cuomo C.A."/>
        </authorList>
    </citation>
    <scope>NUCLEOTIDE SEQUENCE [LARGE SCALE GENOMIC DNA]</scope>
    <source>
        <strain evidence="5">SLH14081</strain>
    </source>
</reference>
<evidence type="ECO:0000256" key="1">
    <source>
        <dbReference type="ARBA" id="ARBA00004123"/>
    </source>
</evidence>
<dbReference type="EMBL" id="GG657448">
    <property type="protein sequence ID" value="OAT03332.1"/>
    <property type="molecule type" value="Genomic_DNA"/>
</dbReference>
<evidence type="ECO:0000256" key="3">
    <source>
        <dbReference type="SAM" id="MobiDB-lite"/>
    </source>
</evidence>
<dbReference type="Gene3D" id="1.20.5.170">
    <property type="match status" value="1"/>
</dbReference>
<dbReference type="OrthoDB" id="2590011at2759"/>
<name>A0A179U9V9_BLAGS</name>
<dbReference type="AlphaFoldDB" id="A0A179U9V9"/>
<sequence>MASLGHHNGSPSNQSSRNGNAGDQGTLPTSTKSPSLMSMSFLKNLTGQKKTTREGQPPKRRGPKPDSKPAQTRRQELNRQAQRTHRERKEQYIRALETEISRLRECYSNDMSASNMSIQASNMSIQQQRRVLQEHRDENILLKQILASHGIPFEAELEQRKLALRSGARHAHTDSFAGSTAHSHAPSQAPSQAHSHSLSQGFLGDGTYPTATPTTVSAVSPGTGSDYTDPQGSGNIFTSYSGSQGIQSEQPGVLGESSAWGGDSSVVDDLPGIFEKEPELGVEFVLSLEQSCRTHMEFLCRRAEDDAETETISGHVLMASCPPPTQIVSTEPGQMYPVRTYDLPHSNLTRLLNLSRQLVTDGQITPIMALQYLKSHDMYPSLTREDVENMMDDLNGKIRCYGFGAVLEDFEFMDSFSSVLASKLKSLIDTAPDDPASLPATPRQRLSDDLMYS</sequence>
<feature type="compositionally biased region" description="Basic and acidic residues" evidence="3">
    <location>
        <begin position="51"/>
        <end position="77"/>
    </location>
</feature>
<dbReference type="SUPFAM" id="SSF57959">
    <property type="entry name" value="Leucine zipper domain"/>
    <property type="match status" value="1"/>
</dbReference>
<gene>
    <name evidence="4" type="ORF">BDBG_00067</name>
</gene>
<comment type="subcellular location">
    <subcellularLocation>
        <location evidence="1">Nucleus</location>
    </subcellularLocation>
</comment>
<feature type="region of interest" description="Disordered" evidence="3">
    <location>
        <begin position="1"/>
        <end position="90"/>
    </location>
</feature>
<evidence type="ECO:0000256" key="2">
    <source>
        <dbReference type="ARBA" id="ARBA00023242"/>
    </source>
</evidence>
<evidence type="ECO:0008006" key="6">
    <source>
        <dbReference type="Google" id="ProtNLM"/>
    </source>
</evidence>
<feature type="region of interest" description="Disordered" evidence="3">
    <location>
        <begin position="164"/>
        <end position="260"/>
    </location>
</feature>